<evidence type="ECO:0000313" key="1">
    <source>
        <dbReference type="EMBL" id="KAK4011105.1"/>
    </source>
</evidence>
<dbReference type="EMBL" id="JAOYFB010000003">
    <property type="protein sequence ID" value="KAK4011105.1"/>
    <property type="molecule type" value="Genomic_DNA"/>
</dbReference>
<accession>A0ABQ9ZDW4</accession>
<gene>
    <name evidence="1" type="ORF">OUZ56_020223</name>
</gene>
<proteinExistence type="predicted"/>
<name>A0ABQ9ZDW4_9CRUS</name>
<organism evidence="1 2">
    <name type="scientific">Daphnia magna</name>
    <dbReference type="NCBI Taxonomy" id="35525"/>
    <lineage>
        <taxon>Eukaryota</taxon>
        <taxon>Metazoa</taxon>
        <taxon>Ecdysozoa</taxon>
        <taxon>Arthropoda</taxon>
        <taxon>Crustacea</taxon>
        <taxon>Branchiopoda</taxon>
        <taxon>Diplostraca</taxon>
        <taxon>Cladocera</taxon>
        <taxon>Anomopoda</taxon>
        <taxon>Daphniidae</taxon>
        <taxon>Daphnia</taxon>
    </lineage>
</organism>
<sequence length="93" mass="10944">MKDRPPNMVEGPFIKYITRLSMKNWNSPFIHVLVDYSSWFNQQVSSINPPEKGRTPLGFKNKDWVPLLNATCQFQAQIHWAKRRKESILKTIV</sequence>
<reference evidence="1 2" key="1">
    <citation type="journal article" date="2023" name="Nucleic Acids Res.">
        <title>The hologenome of Daphnia magna reveals possible DNA methylation and microbiome-mediated evolution of the host genome.</title>
        <authorList>
            <person name="Chaturvedi A."/>
            <person name="Li X."/>
            <person name="Dhandapani V."/>
            <person name="Marshall H."/>
            <person name="Kissane S."/>
            <person name="Cuenca-Cambronero M."/>
            <person name="Asole G."/>
            <person name="Calvet F."/>
            <person name="Ruiz-Romero M."/>
            <person name="Marangio P."/>
            <person name="Guigo R."/>
            <person name="Rago D."/>
            <person name="Mirbahai L."/>
            <person name="Eastwood N."/>
            <person name="Colbourne J.K."/>
            <person name="Zhou J."/>
            <person name="Mallon E."/>
            <person name="Orsini L."/>
        </authorList>
    </citation>
    <scope>NUCLEOTIDE SEQUENCE [LARGE SCALE GENOMIC DNA]</scope>
    <source>
        <strain evidence="1">LRV0_1</strain>
    </source>
</reference>
<dbReference type="Proteomes" id="UP001234178">
    <property type="component" value="Unassembled WGS sequence"/>
</dbReference>
<evidence type="ECO:0000313" key="2">
    <source>
        <dbReference type="Proteomes" id="UP001234178"/>
    </source>
</evidence>
<keyword evidence="2" id="KW-1185">Reference proteome</keyword>
<protein>
    <submittedName>
        <fullName evidence="1">Uncharacterized protein</fullName>
    </submittedName>
</protein>
<comment type="caution">
    <text evidence="1">The sequence shown here is derived from an EMBL/GenBank/DDBJ whole genome shotgun (WGS) entry which is preliminary data.</text>
</comment>